<name>A0A1H9WVZ4_9BACI</name>
<keyword evidence="2" id="KW-0449">Lipoprotein</keyword>
<keyword evidence="1" id="KW-0732">Signal</keyword>
<reference evidence="3" key="1">
    <citation type="submission" date="2016-10" db="EMBL/GenBank/DDBJ databases">
        <authorList>
            <person name="Varghese N."/>
            <person name="Submissions S."/>
        </authorList>
    </citation>
    <scope>NUCLEOTIDE SEQUENCE [LARGE SCALE GENOMIC DNA]</scope>
    <source>
        <strain evidence="3">S9</strain>
    </source>
</reference>
<evidence type="ECO:0000313" key="2">
    <source>
        <dbReference type="EMBL" id="SES37979.1"/>
    </source>
</evidence>
<feature type="chain" id="PRO_5039142304" evidence="1">
    <location>
        <begin position="21"/>
        <end position="200"/>
    </location>
</feature>
<dbReference type="EMBL" id="FOGT01000020">
    <property type="protein sequence ID" value="SES37979.1"/>
    <property type="molecule type" value="Genomic_DNA"/>
</dbReference>
<evidence type="ECO:0000313" key="3">
    <source>
        <dbReference type="Proteomes" id="UP000198571"/>
    </source>
</evidence>
<dbReference type="STRING" id="1601833.SAMN05518684_12062"/>
<keyword evidence="3" id="KW-1185">Reference proteome</keyword>
<protein>
    <submittedName>
        <fullName evidence="2">Sporulation lipoprotein YhcN/YlaJ (Spore_YhcN_YlaJ)</fullName>
    </submittedName>
</protein>
<proteinExistence type="predicted"/>
<dbReference type="Proteomes" id="UP000198571">
    <property type="component" value="Unassembled WGS sequence"/>
</dbReference>
<sequence>MIKKSTFIVAGLTLLLSLNAAGCGNAGNEGQAFDFMRGYKMEEPSQAINKSNIENKDQYLQFGYNRQTKNAAQDLEMPGYAVYDRPLLAKSISEMAAVIPEVRDAGVLVTDQYILIAYETATNDRVAVADQVKKTAMSVVPSYYEVYVADDPIMMDEIERFGGQYSENRAEMNALLQTIDQMKTYPQGETDSPKPAETME</sequence>
<organism evidence="2 3">
    <name type="scientific">Salipaludibacillus aurantiacus</name>
    <dbReference type="NCBI Taxonomy" id="1601833"/>
    <lineage>
        <taxon>Bacteria</taxon>
        <taxon>Bacillati</taxon>
        <taxon>Bacillota</taxon>
        <taxon>Bacilli</taxon>
        <taxon>Bacillales</taxon>
        <taxon>Bacillaceae</taxon>
    </lineage>
</organism>
<dbReference type="RefSeq" id="WP_093055323.1">
    <property type="nucleotide sequence ID" value="NZ_FOGT01000020.1"/>
</dbReference>
<dbReference type="AlphaFoldDB" id="A0A1H9WVZ4"/>
<accession>A0A1H9WVZ4</accession>
<feature type="signal peptide" evidence="1">
    <location>
        <begin position="1"/>
        <end position="20"/>
    </location>
</feature>
<gene>
    <name evidence="2" type="ORF">SAMN05518684_12062</name>
</gene>
<dbReference type="OrthoDB" id="2691390at2"/>
<evidence type="ECO:0000256" key="1">
    <source>
        <dbReference type="SAM" id="SignalP"/>
    </source>
</evidence>
<dbReference type="InterPro" id="IPR019076">
    <property type="entry name" value="Spore_lipoprot_YhcN/YlaJ-like"/>
</dbReference>
<dbReference type="Pfam" id="PF09580">
    <property type="entry name" value="Spore_YhcN_YlaJ"/>
    <property type="match status" value="1"/>
</dbReference>